<feature type="compositionally biased region" description="Pro residues" evidence="1">
    <location>
        <begin position="127"/>
        <end position="141"/>
    </location>
</feature>
<feature type="compositionally biased region" description="Gly residues" evidence="1">
    <location>
        <begin position="74"/>
        <end position="100"/>
    </location>
</feature>
<reference evidence="3" key="1">
    <citation type="submission" date="2020-02" db="EMBL/GenBank/DDBJ databases">
        <authorList>
            <person name="Meier V. D."/>
        </authorList>
    </citation>
    <scope>NUCLEOTIDE SEQUENCE</scope>
    <source>
        <strain evidence="3">AVDCRST_MAG19</strain>
    </source>
</reference>
<sequence length="150" mass="15284">MNDPETKRFVYIGGAILLGLAVVNQIYEAGVNAGLRAANPGMGGYDGDGFVPFPLLILGFIGFLVYRRRAKRNGAGGLGSGRGHGHGPGFGHGGGFGGGRPPRLFEEWHRRAHEAAPVTPVNGSAPATPPAPAAPAPPSPEGTPVGTTLV</sequence>
<organism evidence="3">
    <name type="scientific">uncultured Thermomicrobiales bacterium</name>
    <dbReference type="NCBI Taxonomy" id="1645740"/>
    <lineage>
        <taxon>Bacteria</taxon>
        <taxon>Pseudomonadati</taxon>
        <taxon>Thermomicrobiota</taxon>
        <taxon>Thermomicrobia</taxon>
        <taxon>Thermomicrobiales</taxon>
        <taxon>environmental samples</taxon>
    </lineage>
</organism>
<keyword evidence="2" id="KW-0812">Transmembrane</keyword>
<accession>A0A6J4VM68</accession>
<feature type="transmembrane region" description="Helical" evidence="2">
    <location>
        <begin position="47"/>
        <end position="66"/>
    </location>
</feature>
<dbReference type="EMBL" id="CADCWL010000232">
    <property type="protein sequence ID" value="CAA9582091.1"/>
    <property type="molecule type" value="Genomic_DNA"/>
</dbReference>
<gene>
    <name evidence="3" type="ORF">AVDCRST_MAG19-4143</name>
</gene>
<name>A0A6J4VM68_9BACT</name>
<protein>
    <submittedName>
        <fullName evidence="3">Uncharacterized protein</fullName>
    </submittedName>
</protein>
<proteinExistence type="predicted"/>
<feature type="region of interest" description="Disordered" evidence="1">
    <location>
        <begin position="74"/>
        <end position="150"/>
    </location>
</feature>
<evidence type="ECO:0000256" key="1">
    <source>
        <dbReference type="SAM" id="MobiDB-lite"/>
    </source>
</evidence>
<feature type="transmembrane region" description="Helical" evidence="2">
    <location>
        <begin position="9"/>
        <end position="27"/>
    </location>
</feature>
<evidence type="ECO:0000256" key="2">
    <source>
        <dbReference type="SAM" id="Phobius"/>
    </source>
</evidence>
<evidence type="ECO:0000313" key="3">
    <source>
        <dbReference type="EMBL" id="CAA9582091.1"/>
    </source>
</evidence>
<keyword evidence="2" id="KW-1133">Transmembrane helix</keyword>
<keyword evidence="2" id="KW-0472">Membrane</keyword>
<dbReference type="AlphaFoldDB" id="A0A6J4VM68"/>